<organism evidence="6 7">
    <name type="scientific">Protaetiibacter intestinalis</name>
    <dbReference type="NCBI Taxonomy" id="2419774"/>
    <lineage>
        <taxon>Bacteria</taxon>
        <taxon>Bacillati</taxon>
        <taxon>Actinomycetota</taxon>
        <taxon>Actinomycetes</taxon>
        <taxon>Micrococcales</taxon>
        <taxon>Microbacteriaceae</taxon>
        <taxon>Protaetiibacter</taxon>
    </lineage>
</organism>
<dbReference type="PANTHER" id="PTHR43320">
    <property type="entry name" value="SUGAR KINASE"/>
    <property type="match status" value="1"/>
</dbReference>
<proteinExistence type="inferred from homology"/>
<evidence type="ECO:0000313" key="6">
    <source>
        <dbReference type="EMBL" id="AYF98390.1"/>
    </source>
</evidence>
<dbReference type="RefSeq" id="WP_120762737.1">
    <property type="nucleotide sequence ID" value="NZ_CP032630.1"/>
</dbReference>
<accession>A0A387BIN5</accession>
<dbReference type="Pfam" id="PF00294">
    <property type="entry name" value="PfkB"/>
    <property type="match status" value="1"/>
</dbReference>
<dbReference type="AlphaFoldDB" id="A0A387BIN5"/>
<dbReference type="Proteomes" id="UP000278886">
    <property type="component" value="Chromosome"/>
</dbReference>
<dbReference type="InterPro" id="IPR002139">
    <property type="entry name" value="Ribo/fructo_kinase"/>
</dbReference>
<dbReference type="CDD" id="cd01166">
    <property type="entry name" value="KdgK"/>
    <property type="match status" value="1"/>
</dbReference>
<dbReference type="InterPro" id="IPR029056">
    <property type="entry name" value="Ribokinase-like"/>
</dbReference>
<dbReference type="PANTHER" id="PTHR43320:SF2">
    <property type="entry name" value="2-DEHYDRO-3-DEOXYGLUCONOKINASE_2-DEHYDRO-3-DEOXYGALACTONOKINASE"/>
    <property type="match status" value="1"/>
</dbReference>
<dbReference type="InterPro" id="IPR052700">
    <property type="entry name" value="Carb_kinase_PfkB-like"/>
</dbReference>
<dbReference type="PROSITE" id="PS00584">
    <property type="entry name" value="PFKB_KINASES_2"/>
    <property type="match status" value="1"/>
</dbReference>
<dbReference type="InterPro" id="IPR002173">
    <property type="entry name" value="Carboh/pur_kinase_PfkB_CS"/>
</dbReference>
<evidence type="ECO:0000256" key="4">
    <source>
        <dbReference type="RuleBase" id="RU003704"/>
    </source>
</evidence>
<dbReference type="GO" id="GO:0016301">
    <property type="term" value="F:kinase activity"/>
    <property type="evidence" value="ECO:0007669"/>
    <property type="project" value="UniProtKB-KW"/>
</dbReference>
<evidence type="ECO:0000313" key="7">
    <source>
        <dbReference type="Proteomes" id="UP000278886"/>
    </source>
</evidence>
<evidence type="ECO:0000259" key="5">
    <source>
        <dbReference type="Pfam" id="PF00294"/>
    </source>
</evidence>
<dbReference type="SUPFAM" id="SSF53613">
    <property type="entry name" value="Ribokinase-like"/>
    <property type="match status" value="1"/>
</dbReference>
<comment type="similarity">
    <text evidence="1 4">Belongs to the carbohydrate kinase PfkB family.</text>
</comment>
<dbReference type="KEGG" id="lyd:D7I47_09050"/>
<dbReference type="InterPro" id="IPR011611">
    <property type="entry name" value="PfkB_dom"/>
</dbReference>
<dbReference type="OrthoDB" id="9808601at2"/>
<gene>
    <name evidence="6" type="ORF">D7I47_09050</name>
</gene>
<keyword evidence="7" id="KW-1185">Reference proteome</keyword>
<evidence type="ECO:0000256" key="1">
    <source>
        <dbReference type="ARBA" id="ARBA00010688"/>
    </source>
</evidence>
<sequence>MSGRLVTLGEALGVLRTPGIGTLARLDTLTVGTGGAEGNVAIGAARLGAAVTWIGRVGDDGLGQRILRELRAEGVEVRAAVDTAATGLLLKETPTPGRTRVTYHRAGSAGSRLSPADLDGLALGAHDILHLTGITPALSVSAAAAVRHAAELARAAGATVSYDVNHRAALWAPAEAVPVHRELVALADIVFAGDDEARLVLGSDSRDPEVLARGLAALGPREAVVKLGEAGAVALVDGRLLRRDAIPVPTVVDTVGAGDAFVAGYLAERLAGAPPEERLALAVATGAAACLHPGDWEGAPTRAELCTDGDPVIR</sequence>
<dbReference type="EMBL" id="CP032630">
    <property type="protein sequence ID" value="AYF98390.1"/>
    <property type="molecule type" value="Genomic_DNA"/>
</dbReference>
<reference evidence="7" key="1">
    <citation type="submission" date="2018-09" db="EMBL/GenBank/DDBJ databases">
        <title>Genome sequencing of strain 2DFWR-13.</title>
        <authorList>
            <person name="Heo J."/>
            <person name="Kim S.-J."/>
            <person name="Kwon S.-W."/>
        </authorList>
    </citation>
    <scope>NUCLEOTIDE SEQUENCE [LARGE SCALE GENOMIC DNA]</scope>
    <source>
        <strain evidence="7">2DFWR-13</strain>
    </source>
</reference>
<dbReference type="Gene3D" id="3.40.1190.20">
    <property type="match status" value="1"/>
</dbReference>
<evidence type="ECO:0000256" key="3">
    <source>
        <dbReference type="ARBA" id="ARBA00022777"/>
    </source>
</evidence>
<dbReference type="PRINTS" id="PR00990">
    <property type="entry name" value="RIBOKINASE"/>
</dbReference>
<name>A0A387BIN5_9MICO</name>
<feature type="domain" description="Carbohydrate kinase PfkB" evidence="5">
    <location>
        <begin position="22"/>
        <end position="301"/>
    </location>
</feature>
<keyword evidence="3 4" id="KW-0418">Kinase</keyword>
<protein>
    <submittedName>
        <fullName evidence="6">Sugar kinase</fullName>
    </submittedName>
</protein>
<evidence type="ECO:0000256" key="2">
    <source>
        <dbReference type="ARBA" id="ARBA00022679"/>
    </source>
</evidence>
<keyword evidence="2 4" id="KW-0808">Transferase</keyword>